<dbReference type="InterPro" id="IPR003337">
    <property type="entry name" value="Trehalose_PPase"/>
</dbReference>
<evidence type="ECO:0000313" key="4">
    <source>
        <dbReference type="EMBL" id="CAD7079836.1"/>
    </source>
</evidence>
<dbReference type="Pfam" id="PF00982">
    <property type="entry name" value="Glyco_transf_20"/>
    <property type="match status" value="2"/>
</dbReference>
<dbReference type="InterPro" id="IPR036412">
    <property type="entry name" value="HAD-like_sf"/>
</dbReference>
<proteinExistence type="inferred from homology"/>
<accession>A0A7R8YNN1</accession>
<dbReference type="Pfam" id="PF02358">
    <property type="entry name" value="Trehalose_PPase"/>
    <property type="match status" value="2"/>
</dbReference>
<dbReference type="SUPFAM" id="SSF53756">
    <property type="entry name" value="UDP-Glycosyltransferase/glycogen phosphorylase"/>
    <property type="match status" value="2"/>
</dbReference>
<reference evidence="4 5" key="1">
    <citation type="submission" date="2020-11" db="EMBL/GenBank/DDBJ databases">
        <authorList>
            <person name="Wallbank WR R."/>
            <person name="Pardo Diaz C."/>
            <person name="Kozak K."/>
            <person name="Martin S."/>
            <person name="Jiggins C."/>
            <person name="Moest M."/>
            <person name="Warren A I."/>
            <person name="Generalovic N T."/>
            <person name="Byers J.R.P. K."/>
            <person name="Montejo-Kovacevich G."/>
            <person name="Yen C E."/>
        </authorList>
    </citation>
    <scope>NUCLEOTIDE SEQUENCE [LARGE SCALE GENOMIC DNA]</scope>
</reference>
<protein>
    <submittedName>
        <fullName evidence="4">Uncharacterized protein</fullName>
    </submittedName>
</protein>
<evidence type="ECO:0000256" key="1">
    <source>
        <dbReference type="ARBA" id="ARBA00005409"/>
    </source>
</evidence>
<name>A0A7R8YNN1_HERIL</name>
<dbReference type="InterPro" id="IPR001830">
    <property type="entry name" value="Glyco_trans_20"/>
</dbReference>
<dbReference type="Proteomes" id="UP000594454">
    <property type="component" value="Chromosome 1"/>
</dbReference>
<dbReference type="NCBIfam" id="TIGR00685">
    <property type="entry name" value="T6PP"/>
    <property type="match status" value="2"/>
</dbReference>
<dbReference type="GO" id="GO:0003825">
    <property type="term" value="F:alpha,alpha-trehalose-phosphate synthase (UDP-forming) activity"/>
    <property type="evidence" value="ECO:0007669"/>
    <property type="project" value="TreeGrafter"/>
</dbReference>
<evidence type="ECO:0000256" key="3">
    <source>
        <dbReference type="SAM" id="MobiDB-lite"/>
    </source>
</evidence>
<dbReference type="CDD" id="cd01627">
    <property type="entry name" value="HAD_TPP"/>
    <property type="match status" value="2"/>
</dbReference>
<dbReference type="FunFam" id="3.40.50.1000:FF:000324">
    <property type="entry name" value="Putative Alpha,alpha-trehalose-phosphate synthase"/>
    <property type="match status" value="2"/>
</dbReference>
<dbReference type="InParanoid" id="A0A7R8YNN1"/>
<dbReference type="GO" id="GO:0004805">
    <property type="term" value="F:trehalose-phosphatase activity"/>
    <property type="evidence" value="ECO:0007669"/>
    <property type="project" value="TreeGrafter"/>
</dbReference>
<dbReference type="PANTHER" id="PTHR10788">
    <property type="entry name" value="TREHALOSE-6-PHOSPHATE SYNTHASE"/>
    <property type="match status" value="1"/>
</dbReference>
<dbReference type="PANTHER" id="PTHR10788:SF106">
    <property type="entry name" value="BCDNA.GH08860"/>
    <property type="match status" value="1"/>
</dbReference>
<comment type="similarity">
    <text evidence="2">In the C-terminal section; belongs to the trehalose phosphatase family.</text>
</comment>
<evidence type="ECO:0000313" key="5">
    <source>
        <dbReference type="Proteomes" id="UP000594454"/>
    </source>
</evidence>
<organism evidence="4 5">
    <name type="scientific">Hermetia illucens</name>
    <name type="common">Black soldier fly</name>
    <dbReference type="NCBI Taxonomy" id="343691"/>
    <lineage>
        <taxon>Eukaryota</taxon>
        <taxon>Metazoa</taxon>
        <taxon>Ecdysozoa</taxon>
        <taxon>Arthropoda</taxon>
        <taxon>Hexapoda</taxon>
        <taxon>Insecta</taxon>
        <taxon>Pterygota</taxon>
        <taxon>Neoptera</taxon>
        <taxon>Endopterygota</taxon>
        <taxon>Diptera</taxon>
        <taxon>Brachycera</taxon>
        <taxon>Stratiomyomorpha</taxon>
        <taxon>Stratiomyidae</taxon>
        <taxon>Hermetiinae</taxon>
        <taxon>Hermetia</taxon>
    </lineage>
</organism>
<gene>
    <name evidence="4" type="ORF">HERILL_LOCUS3027</name>
</gene>
<dbReference type="InterPro" id="IPR006379">
    <property type="entry name" value="HAD-SF_hydro_IIB"/>
</dbReference>
<dbReference type="Gene3D" id="3.30.70.1020">
    <property type="entry name" value="Trehalose-6-phosphate phosphatase related protein, domain 2"/>
    <property type="match status" value="1"/>
</dbReference>
<keyword evidence="5" id="KW-1185">Reference proteome</keyword>
<dbReference type="FunFam" id="3.40.50.2000:FF:000150">
    <property type="entry name" value="Trehalose-6-phosphate synthase"/>
    <property type="match status" value="2"/>
</dbReference>
<dbReference type="FunFam" id="3.40.50.2000:FF:000113">
    <property type="entry name" value="Alpha,alpha-trehalose-phosphate synthase"/>
    <property type="match status" value="2"/>
</dbReference>
<dbReference type="OrthoDB" id="755951at2759"/>
<dbReference type="CDD" id="cd03788">
    <property type="entry name" value="GT20_TPS"/>
    <property type="match status" value="2"/>
</dbReference>
<sequence length="1476" mass="167432">MGEIEITVTNNEPTAKNILIVVSNRLPFVLTRDPKTKVLSRKASAGGLVTAVCPVVINGNGIWVGWPGLHLPDPNEPIPEPDPNDRTPTAGLKSDQVVPVNVDPATFDSYYNGCCNGTFWPLFHSMPGRAAFSASDYRNYVTVNKCFAAKTIEALEKCHKNKKNPNAVPIIWIHDYHLMLAANWIREEAEEKKLPCQLAFFMHIPFPPWDIFRLFPWSDEILQGVLGCDMVGFHIQDYCLNFVDCCQRNLGCRVDRNNLLVEQGDRSVRIRPLPIGIPFERFEELAKKAKRVLKTKQKVILGVDRLDYTKGLVHRLKAFEALLELHPEHRGNVSLLQVSVPSRTDVKEYRELKEEMDQLVGRINGRFTTANWAPIRYIYDYVAQDDLAALYRDAAVCLVTPLRDGMNLVAKEFVACQINESPGVLVISPFAGAGEMMLEALLCNPYEVTEASEVIHRALTISEDERILRMSRLRSREKECDVNHWMRSFLKAMGTLEVDDVGTTTMQPVSIDDFDDYLLKYIGYNHKLALLMDYDGTLAPIAPHPDLAILSPETKNVLFKLSNHSDVYVAIISGRSVDNVKKMVGIEGITYAGNHGLEILHPDGSKFVHPMPNEYEEKVRLLLKALQDSVCRDGAWVENKGPLLTFHYRETPNELRPAMIEKARTLIEKYGFRATEAHCALEARPPVQWNKGRASIYILRTAFGVDWSERIKIIYAGDDLTDEDALVSLKGMARTFRITSSDFVKTAADHRLPSTDSVLTLLKWVVPVNVDPATFDSYYNGCCNGTFWPLFHSMPGRAAFSASDYRNYVTVNKCFAAKTIEALEKCHKNKKNPNAVPIIWIHDYHLMLAANWIREEAEEKKLPCQLAFFMHIPFPPWDIFRLFPWSDEILQGVLGCDMVGFHIQDYCLNFVDCCQRNLGCRVDRNNLLVEQGDRSVRIRPLPIGIPFERFEELAKKAKRVLKTKQKVILGVDRLDYTKGLVHRLKAFEALLELHPEHRGNVSLLQVSVPSRTDVKEYRELKEEMDQLVGRINGRFTTANWAPIRYIYDYVAQDDLAALYRDAAVCLVTPLRDGMNLVAKEFVACQINESPGVLVISPFAGAGEMMLEALLCNPYEVTEASEVIHRALTISEDERILRMSRLRSREKECDVNHWMRSFLKAMGTLEVDDVGTTTMQPVSIDDFDDYLLKYIGYNHKLALLMDYDGTLAPIAPHPDLAILSPETKNVLFKLSNHSDVYVAIISGRSVDNVKKMVGIEGITYAGNHGLEILHPNDSKFVHPMPNEYEEKVRLLLKALQDSVCRDGAWVENKGPLLTFHYRETPNELRPAMIEKARTLIEKYGFRATEAHCALEARPPVQWNKGRASIYILRTAFGVDWSERIKIIYAGDDLTDEDALVSLKGMARTFRITNSDFVKTAADHRLPSTDSVLTLLKWVERHFMGRKARANSLTFRNRKEDGVTTHMSFDLVPNTLNNCDNL</sequence>
<comment type="similarity">
    <text evidence="1">In the N-terminal section; belongs to the glycosyltransferase 20 family.</text>
</comment>
<dbReference type="SUPFAM" id="SSF56784">
    <property type="entry name" value="HAD-like"/>
    <property type="match status" value="2"/>
</dbReference>
<dbReference type="GO" id="GO:0005992">
    <property type="term" value="P:trehalose biosynthetic process"/>
    <property type="evidence" value="ECO:0007669"/>
    <property type="project" value="InterPro"/>
</dbReference>
<dbReference type="EMBL" id="LR899009">
    <property type="protein sequence ID" value="CAD7079836.1"/>
    <property type="molecule type" value="Genomic_DNA"/>
</dbReference>
<dbReference type="FunCoup" id="A0A7R8YNN1">
    <property type="interactions" value="62"/>
</dbReference>
<dbReference type="Gene3D" id="3.40.50.1000">
    <property type="entry name" value="HAD superfamily/HAD-like"/>
    <property type="match status" value="2"/>
</dbReference>
<evidence type="ECO:0000256" key="2">
    <source>
        <dbReference type="ARBA" id="ARBA00006330"/>
    </source>
</evidence>
<dbReference type="GO" id="GO:0005829">
    <property type="term" value="C:cytosol"/>
    <property type="evidence" value="ECO:0007669"/>
    <property type="project" value="TreeGrafter"/>
</dbReference>
<dbReference type="InterPro" id="IPR023214">
    <property type="entry name" value="HAD_sf"/>
</dbReference>
<dbReference type="Gene3D" id="3.40.50.2000">
    <property type="entry name" value="Glycogen Phosphorylase B"/>
    <property type="match status" value="4"/>
</dbReference>
<feature type="region of interest" description="Disordered" evidence="3">
    <location>
        <begin position="73"/>
        <end position="94"/>
    </location>
</feature>
<dbReference type="NCBIfam" id="TIGR01484">
    <property type="entry name" value="HAD-SF-IIB"/>
    <property type="match status" value="2"/>
</dbReference>
<dbReference type="FunFam" id="3.30.70.1020:FF:000006">
    <property type="entry name" value="Trehalose 6-phosphate phosphatase"/>
    <property type="match status" value="2"/>
</dbReference>